<keyword evidence="19" id="KW-1185">Reference proteome</keyword>
<dbReference type="InterPro" id="IPR014017">
    <property type="entry name" value="DNA_helicase_UvrD-like_C"/>
</dbReference>
<dbReference type="InterPro" id="IPR014016">
    <property type="entry name" value="UvrD-like_ATP-bd"/>
</dbReference>
<proteinExistence type="predicted"/>
<dbReference type="InterPro" id="IPR000212">
    <property type="entry name" value="DNA_helicase_UvrD/REP"/>
</dbReference>
<dbReference type="GO" id="GO:0003677">
    <property type="term" value="F:DNA binding"/>
    <property type="evidence" value="ECO:0007669"/>
    <property type="project" value="UniProtKB-KW"/>
</dbReference>
<evidence type="ECO:0000256" key="10">
    <source>
        <dbReference type="ARBA" id="ARBA00023235"/>
    </source>
</evidence>
<dbReference type="PANTHER" id="PTHR11070">
    <property type="entry name" value="UVRD / RECB / PCRA DNA HELICASE FAMILY MEMBER"/>
    <property type="match status" value="1"/>
</dbReference>
<dbReference type="PROSITE" id="PS51217">
    <property type="entry name" value="UVRD_HELICASE_CTER"/>
    <property type="match status" value="1"/>
</dbReference>
<evidence type="ECO:0000256" key="8">
    <source>
        <dbReference type="ARBA" id="ARBA00023125"/>
    </source>
</evidence>
<evidence type="ECO:0000256" key="9">
    <source>
        <dbReference type="ARBA" id="ARBA00023204"/>
    </source>
</evidence>
<dbReference type="GO" id="GO:0004527">
    <property type="term" value="F:exonuclease activity"/>
    <property type="evidence" value="ECO:0007669"/>
    <property type="project" value="UniProtKB-KW"/>
</dbReference>
<dbReference type="InterPro" id="IPR011335">
    <property type="entry name" value="Restrct_endonuc-II-like"/>
</dbReference>
<name>A0A9W6GHA1_9BACT</name>
<evidence type="ECO:0000256" key="15">
    <source>
        <dbReference type="PROSITE-ProRule" id="PRU00560"/>
    </source>
</evidence>
<comment type="caution">
    <text evidence="18">The sequence shown here is derived from an EMBL/GenBank/DDBJ whole genome shotgun (WGS) entry which is preliminary data.</text>
</comment>
<feature type="binding site" evidence="15">
    <location>
        <begin position="17"/>
        <end position="24"/>
    </location>
    <ligand>
        <name>ATP</name>
        <dbReference type="ChEBI" id="CHEBI:30616"/>
    </ligand>
</feature>
<evidence type="ECO:0000256" key="6">
    <source>
        <dbReference type="ARBA" id="ARBA00022839"/>
    </source>
</evidence>
<keyword evidence="2 15" id="KW-0547">Nucleotide-binding</keyword>
<keyword evidence="1" id="KW-0540">Nuclease</keyword>
<dbReference type="AlphaFoldDB" id="A0A9W6GHA1"/>
<dbReference type="Pfam" id="PF12705">
    <property type="entry name" value="PDDEXK_1"/>
    <property type="match status" value="1"/>
</dbReference>
<protein>
    <recommendedName>
        <fullName evidence="12">DNA 3'-5' helicase</fullName>
        <ecNumber evidence="12">5.6.2.4</ecNumber>
    </recommendedName>
    <alternativeName>
        <fullName evidence="13">DNA 3'-5' helicase II</fullName>
    </alternativeName>
</protein>
<dbReference type="SUPFAM" id="SSF52540">
    <property type="entry name" value="P-loop containing nucleoside triphosphate hydrolases"/>
    <property type="match status" value="1"/>
</dbReference>
<sequence>MTKSLELQFPHYIILKASAGSGKTTALTERFVYFLLSDDIPNNSLKNILAITFSNNASYEMKDRIIEWLKNLYCKEENSLNRLSELLSLSPEELSLKAGQILDEILNNYSDFQVKTIDSFMTSVFKASAIDFDYNPDFEILMNNQSLMQYSYDLFLKDIEENSIKADFFEKVIKIISLNSKTYLWNPADAIFNEIKGLHSKIYSTDKEFIVAGEYIEMKNNIEVELTKMMQLLKKEINDSGLELTRSTKILDDFDRIIENKNFRELLERGIKKAPVNKPKNSTLLPKYEKIVNLWSDFIDILSKYAFYYALTFYLPYLEVYKGFENLLSQIKQKEFKIFIEDINKMLSKYLNNLIVPDIYFRLGEKIHHFFIDEYQDTSPLQWNNIKFLIENALAENGSLFVVGDTKQAIYNFRGADYKIMKTLEQNEVFPSANKIVKTLDKNYRSKKVIIDFIMKIFKDKISNHPIYSEPARYTGLHECEQIAEEKFFEKGYVELKTFSEDEEEETNIKKYLVETIYDVTNRGYLFKDIAILAFKNEQVVNITQWLNDLQLPFISYSSLDVRKRKVTSEILSFLQFLDSPIDDFSFSAFLLSDIFKNLINNEGIDFCPDEFLLKYRDKSPLYKFFEKDFPHIWGRYFKDLFRFSGYLPVYDLLSVALSTFKVFETMPDEEATFLKLLELIKNFEEKGYSNIKALIDFFESPGDDETIWNINLGTDINAIQVMTIHKAKGLGFPIVFVYLKNEHTPKNRYVLHDVEEGIHILKVTDKMAEKNEFLLQIKEDLKKSELAEMLNTLYVAFTRAEDELYILCRTDNEDKFPFDILSEYLNSNIGNKLFKDESVILPKSLEIRASHYPVLFDFSVSNEIVHFAEKNRGEFIHKILEQIEYANEEVLEKLNSQIEILNKEFYGNFSASEIKELIIDMINHPDIKKFFSLMHEKVLNEFEIIDKNGVIHRVDRVVEDKESVTVIDYKTGHPQKEHFLQVKLYMNILSEIFKDKKINGYLYYLDLREVKQIE</sequence>
<accession>A0A9W6GHA1</accession>
<comment type="catalytic activity">
    <reaction evidence="14">
        <text>ATP + H2O = ADP + phosphate + H(+)</text>
        <dbReference type="Rhea" id="RHEA:13065"/>
        <dbReference type="ChEBI" id="CHEBI:15377"/>
        <dbReference type="ChEBI" id="CHEBI:15378"/>
        <dbReference type="ChEBI" id="CHEBI:30616"/>
        <dbReference type="ChEBI" id="CHEBI:43474"/>
        <dbReference type="ChEBI" id="CHEBI:456216"/>
        <dbReference type="EC" id="5.6.2.4"/>
    </reaction>
</comment>
<dbReference type="Gene3D" id="3.40.50.300">
    <property type="entry name" value="P-loop containing nucleotide triphosphate hydrolases"/>
    <property type="match status" value="4"/>
</dbReference>
<dbReference type="GO" id="GO:0005524">
    <property type="term" value="F:ATP binding"/>
    <property type="evidence" value="ECO:0007669"/>
    <property type="project" value="UniProtKB-UniRule"/>
</dbReference>
<dbReference type="SUPFAM" id="SSF52980">
    <property type="entry name" value="Restriction endonuclease-like"/>
    <property type="match status" value="1"/>
</dbReference>
<evidence type="ECO:0000256" key="1">
    <source>
        <dbReference type="ARBA" id="ARBA00022722"/>
    </source>
</evidence>
<keyword evidence="6" id="KW-0269">Exonuclease</keyword>
<keyword evidence="7 15" id="KW-0067">ATP-binding</keyword>
<evidence type="ECO:0000256" key="13">
    <source>
        <dbReference type="ARBA" id="ARBA00034923"/>
    </source>
</evidence>
<keyword evidence="5 15" id="KW-0347">Helicase</keyword>
<evidence type="ECO:0000313" key="19">
    <source>
        <dbReference type="Proteomes" id="UP001144297"/>
    </source>
</evidence>
<dbReference type="PROSITE" id="PS51198">
    <property type="entry name" value="UVRD_HELICASE_ATP_BIND"/>
    <property type="match status" value="1"/>
</dbReference>
<evidence type="ECO:0000256" key="14">
    <source>
        <dbReference type="ARBA" id="ARBA00048988"/>
    </source>
</evidence>
<evidence type="ECO:0000256" key="4">
    <source>
        <dbReference type="ARBA" id="ARBA00022801"/>
    </source>
</evidence>
<evidence type="ECO:0000256" key="11">
    <source>
        <dbReference type="ARBA" id="ARBA00034617"/>
    </source>
</evidence>
<dbReference type="GO" id="GO:0005829">
    <property type="term" value="C:cytosol"/>
    <property type="evidence" value="ECO:0007669"/>
    <property type="project" value="TreeGrafter"/>
</dbReference>
<dbReference type="Pfam" id="PF00580">
    <property type="entry name" value="UvrD-helicase"/>
    <property type="match status" value="1"/>
</dbReference>
<feature type="domain" description="UvrD-like helicase C-terminal" evidence="17">
    <location>
        <begin position="452"/>
        <end position="730"/>
    </location>
</feature>
<dbReference type="GO" id="GO:0033202">
    <property type="term" value="C:DNA helicase complex"/>
    <property type="evidence" value="ECO:0007669"/>
    <property type="project" value="TreeGrafter"/>
</dbReference>
<keyword evidence="10" id="KW-0413">Isomerase</keyword>
<feature type="domain" description="UvrD-like helicase ATP-binding" evidence="16">
    <location>
        <begin position="1"/>
        <end position="447"/>
    </location>
</feature>
<dbReference type="PANTHER" id="PTHR11070:SF2">
    <property type="entry name" value="ATP-DEPENDENT DNA HELICASE SRS2"/>
    <property type="match status" value="1"/>
</dbReference>
<dbReference type="GO" id="GO:0043138">
    <property type="term" value="F:3'-5' DNA helicase activity"/>
    <property type="evidence" value="ECO:0007669"/>
    <property type="project" value="UniProtKB-EC"/>
</dbReference>
<dbReference type="Proteomes" id="UP001144297">
    <property type="component" value="Unassembled WGS sequence"/>
</dbReference>
<dbReference type="EMBL" id="BSDX01000001">
    <property type="protein sequence ID" value="GLI53682.1"/>
    <property type="molecule type" value="Genomic_DNA"/>
</dbReference>
<dbReference type="InterPro" id="IPR038726">
    <property type="entry name" value="PDDEXK_AddAB-type"/>
</dbReference>
<dbReference type="GO" id="GO:0000725">
    <property type="term" value="P:recombinational repair"/>
    <property type="evidence" value="ECO:0007669"/>
    <property type="project" value="TreeGrafter"/>
</dbReference>
<dbReference type="Pfam" id="PF13361">
    <property type="entry name" value="UvrD_C"/>
    <property type="match status" value="2"/>
</dbReference>
<evidence type="ECO:0000256" key="12">
    <source>
        <dbReference type="ARBA" id="ARBA00034808"/>
    </source>
</evidence>
<evidence type="ECO:0000256" key="5">
    <source>
        <dbReference type="ARBA" id="ARBA00022806"/>
    </source>
</evidence>
<keyword evidence="8" id="KW-0238">DNA-binding</keyword>
<keyword evidence="4 15" id="KW-0378">Hydrolase</keyword>
<evidence type="ECO:0000313" key="18">
    <source>
        <dbReference type="EMBL" id="GLI53682.1"/>
    </source>
</evidence>
<evidence type="ECO:0000256" key="2">
    <source>
        <dbReference type="ARBA" id="ARBA00022741"/>
    </source>
</evidence>
<keyword evidence="3" id="KW-0227">DNA damage</keyword>
<dbReference type="InterPro" id="IPR027417">
    <property type="entry name" value="P-loop_NTPase"/>
</dbReference>
<dbReference type="InterPro" id="IPR011604">
    <property type="entry name" value="PDDEXK-like_dom_sf"/>
</dbReference>
<dbReference type="EC" id="5.6.2.4" evidence="12"/>
<evidence type="ECO:0000256" key="7">
    <source>
        <dbReference type="ARBA" id="ARBA00022840"/>
    </source>
</evidence>
<evidence type="ECO:0000256" key="3">
    <source>
        <dbReference type="ARBA" id="ARBA00022763"/>
    </source>
</evidence>
<gene>
    <name evidence="18" type="ORF">TISLANDTSLP1_13750</name>
</gene>
<reference evidence="18" key="1">
    <citation type="submission" date="2022-12" db="EMBL/GenBank/DDBJ databases">
        <title>Reference genome sequencing for broad-spectrum identification of bacterial and archaeal isolates by mass spectrometry.</title>
        <authorList>
            <person name="Sekiguchi Y."/>
            <person name="Tourlousse D.M."/>
        </authorList>
    </citation>
    <scope>NUCLEOTIDE SEQUENCE</scope>
    <source>
        <strain evidence="18">TSL-P1</strain>
    </source>
</reference>
<evidence type="ECO:0000259" key="16">
    <source>
        <dbReference type="PROSITE" id="PS51198"/>
    </source>
</evidence>
<organism evidence="18 19">
    <name type="scientific">Thermodesulfovibrio yellowstonii</name>
    <dbReference type="NCBI Taxonomy" id="28262"/>
    <lineage>
        <taxon>Bacteria</taxon>
        <taxon>Pseudomonadati</taxon>
        <taxon>Nitrospirota</taxon>
        <taxon>Thermodesulfovibrionia</taxon>
        <taxon>Thermodesulfovibrionales</taxon>
        <taxon>Thermodesulfovibrionaceae</taxon>
        <taxon>Thermodesulfovibrio</taxon>
    </lineage>
</organism>
<dbReference type="Gene3D" id="3.90.320.10">
    <property type="match status" value="1"/>
</dbReference>
<comment type="catalytic activity">
    <reaction evidence="11">
        <text>Couples ATP hydrolysis with the unwinding of duplex DNA by translocating in the 3'-5' direction.</text>
        <dbReference type="EC" id="5.6.2.4"/>
    </reaction>
</comment>
<evidence type="ECO:0000259" key="17">
    <source>
        <dbReference type="PROSITE" id="PS51217"/>
    </source>
</evidence>
<keyword evidence="9" id="KW-0234">DNA repair</keyword>